<comment type="caution">
    <text evidence="1">The sequence shown here is derived from an EMBL/GenBank/DDBJ whole genome shotgun (WGS) entry which is preliminary data.</text>
</comment>
<evidence type="ECO:0000313" key="1">
    <source>
        <dbReference type="EMBL" id="EQD35325.1"/>
    </source>
</evidence>
<protein>
    <submittedName>
        <fullName evidence="1">Uncharacterized protein</fullName>
    </submittedName>
</protein>
<gene>
    <name evidence="1" type="ORF">B2A_12440</name>
</gene>
<dbReference type="AlphaFoldDB" id="T1A0G9"/>
<dbReference type="EMBL" id="AUZZ01008971">
    <property type="protein sequence ID" value="EQD35325.1"/>
    <property type="molecule type" value="Genomic_DNA"/>
</dbReference>
<reference evidence="1" key="2">
    <citation type="journal article" date="2014" name="ISME J.">
        <title>Microbial stratification in low pH oxic and suboxic macroscopic growths along an acid mine drainage.</title>
        <authorList>
            <person name="Mendez-Garcia C."/>
            <person name="Mesa V."/>
            <person name="Sprenger R.R."/>
            <person name="Richter M."/>
            <person name="Diez M.S."/>
            <person name="Solano J."/>
            <person name="Bargiela R."/>
            <person name="Golyshina O.V."/>
            <person name="Manteca A."/>
            <person name="Ramos J.L."/>
            <person name="Gallego J.R."/>
            <person name="Llorente I."/>
            <person name="Martins Dos Santos V.A."/>
            <person name="Jensen O.N."/>
            <person name="Pelaez A.I."/>
            <person name="Sanchez J."/>
            <person name="Ferrer M."/>
        </authorList>
    </citation>
    <scope>NUCLEOTIDE SEQUENCE</scope>
</reference>
<name>T1A0G9_9ZZZZ</name>
<organism evidence="1">
    <name type="scientific">mine drainage metagenome</name>
    <dbReference type="NCBI Taxonomy" id="410659"/>
    <lineage>
        <taxon>unclassified sequences</taxon>
        <taxon>metagenomes</taxon>
        <taxon>ecological metagenomes</taxon>
    </lineage>
</organism>
<sequence>MHMRTYTLILAAFAIASLYGIAGASSYLRVVEPFNATLHNGGSIYLGSDGPGQPFFINALANTTNSTGVLIYKGWNFMNVSGEPYGWVVENSSKYLYTMSVELTPSPNTKPGIYAFNVTAVNVGNYSKLGAARFTAYVNITPNVFKLSVSPSHIDSGPGQPKSVYITINNTGVSDSPFEISIKGLPAFNRSVEVIALHHTSREFAYQVFENEPGSYRATMYVDSVDSPLVHKEANITLDVKASIQNDYNALGYGNNAFPIVYEPAYAVMYFINFIAKHL</sequence>
<proteinExistence type="predicted"/>
<accession>T1A0G9</accession>
<reference evidence="1" key="1">
    <citation type="submission" date="2013-08" db="EMBL/GenBank/DDBJ databases">
        <authorList>
            <person name="Mendez C."/>
            <person name="Richter M."/>
            <person name="Ferrer M."/>
            <person name="Sanchez J."/>
        </authorList>
    </citation>
    <scope>NUCLEOTIDE SEQUENCE</scope>
</reference>